<sequence>MSDTQVTGWVGWGWFAAIVLLMAGIFDAIRGFIALLQPDNAYFIVEGELFLFDVQGWGWWNLIIGVVLILVAIALFTGATWARVIAIILAILSAIGQLFLIPAQPWWSLIVITLDVLVIFALTVHGKELKAAGRDDGSYAG</sequence>
<dbReference type="Proteomes" id="UP001500002">
    <property type="component" value="Unassembled WGS sequence"/>
</dbReference>
<organism evidence="3 4">
    <name type="scientific">Agromyces neolithicus</name>
    <dbReference type="NCBI Taxonomy" id="269420"/>
    <lineage>
        <taxon>Bacteria</taxon>
        <taxon>Bacillati</taxon>
        <taxon>Actinomycetota</taxon>
        <taxon>Actinomycetes</taxon>
        <taxon>Micrococcales</taxon>
        <taxon>Microbacteriaceae</taxon>
        <taxon>Agromyces</taxon>
    </lineage>
</organism>
<dbReference type="InterPro" id="IPR055568">
    <property type="entry name" value="DUF7144"/>
</dbReference>
<accession>A0ABN2M2H1</accession>
<comment type="caution">
    <text evidence="3">The sequence shown here is derived from an EMBL/GenBank/DDBJ whole genome shotgun (WGS) entry which is preliminary data.</text>
</comment>
<evidence type="ECO:0000259" key="2">
    <source>
        <dbReference type="Pfam" id="PF23636"/>
    </source>
</evidence>
<dbReference type="EMBL" id="BAAANJ010000004">
    <property type="protein sequence ID" value="GAA1807350.1"/>
    <property type="molecule type" value="Genomic_DNA"/>
</dbReference>
<dbReference type="Pfam" id="PF23636">
    <property type="entry name" value="DUF7144"/>
    <property type="match status" value="1"/>
</dbReference>
<keyword evidence="1" id="KW-1133">Transmembrane helix</keyword>
<evidence type="ECO:0000256" key="1">
    <source>
        <dbReference type="SAM" id="Phobius"/>
    </source>
</evidence>
<keyword evidence="4" id="KW-1185">Reference proteome</keyword>
<proteinExistence type="predicted"/>
<gene>
    <name evidence="3" type="ORF">GCM10009749_14600</name>
</gene>
<evidence type="ECO:0000313" key="4">
    <source>
        <dbReference type="Proteomes" id="UP001500002"/>
    </source>
</evidence>
<feature type="transmembrane region" description="Helical" evidence="1">
    <location>
        <begin position="12"/>
        <end position="37"/>
    </location>
</feature>
<keyword evidence="1" id="KW-0472">Membrane</keyword>
<dbReference type="RefSeq" id="WP_344294962.1">
    <property type="nucleotide sequence ID" value="NZ_BAAANJ010000004.1"/>
</dbReference>
<feature type="transmembrane region" description="Helical" evidence="1">
    <location>
        <begin position="106"/>
        <end position="124"/>
    </location>
</feature>
<keyword evidence="1" id="KW-0812">Transmembrane</keyword>
<feature type="transmembrane region" description="Helical" evidence="1">
    <location>
        <begin position="81"/>
        <end position="100"/>
    </location>
</feature>
<feature type="domain" description="DUF7144" evidence="2">
    <location>
        <begin position="12"/>
        <end position="126"/>
    </location>
</feature>
<evidence type="ECO:0000313" key="3">
    <source>
        <dbReference type="EMBL" id="GAA1807350.1"/>
    </source>
</evidence>
<feature type="transmembrane region" description="Helical" evidence="1">
    <location>
        <begin position="57"/>
        <end position="76"/>
    </location>
</feature>
<protein>
    <recommendedName>
        <fullName evidence="2">DUF7144 domain-containing protein</fullName>
    </recommendedName>
</protein>
<name>A0ABN2M2H1_9MICO</name>
<reference evidence="3 4" key="1">
    <citation type="journal article" date="2019" name="Int. J. Syst. Evol. Microbiol.">
        <title>The Global Catalogue of Microorganisms (GCM) 10K type strain sequencing project: providing services to taxonomists for standard genome sequencing and annotation.</title>
        <authorList>
            <consortium name="The Broad Institute Genomics Platform"/>
            <consortium name="The Broad Institute Genome Sequencing Center for Infectious Disease"/>
            <person name="Wu L."/>
            <person name="Ma J."/>
        </authorList>
    </citation>
    <scope>NUCLEOTIDE SEQUENCE [LARGE SCALE GENOMIC DNA]</scope>
    <source>
        <strain evidence="3 4">JCM 14322</strain>
    </source>
</reference>